<keyword evidence="3" id="KW-1185">Reference proteome</keyword>
<comment type="caution">
    <text evidence="2">The sequence shown here is derived from an EMBL/GenBank/DDBJ whole genome shotgun (WGS) entry which is preliminary data.</text>
</comment>
<dbReference type="RefSeq" id="WP_069444455.1">
    <property type="nucleotide sequence ID" value="NZ_LPWE01000011.1"/>
</dbReference>
<dbReference type="AlphaFoldDB" id="A0A1E3VNR0"/>
<sequence>MEVVLVVLLALFAVIALFVWWRFDFDLSDVVASSVTPAIGLGLIYVYGTTLAWAGGIVLLAIGVFALFYLMKRRERIAARRSPYRDEP</sequence>
<dbReference type="EMBL" id="LPWE01000011">
    <property type="protein sequence ID" value="ODR95159.1"/>
    <property type="molecule type" value="Genomic_DNA"/>
</dbReference>
<keyword evidence="1" id="KW-0812">Transmembrane</keyword>
<proteinExistence type="predicted"/>
<evidence type="ECO:0000256" key="1">
    <source>
        <dbReference type="SAM" id="Phobius"/>
    </source>
</evidence>
<reference evidence="2 3" key="1">
    <citation type="journal article" date="2016" name="Environ. Microbiol.">
        <title>New Methyloceanibacter diversity from North Sea sediments includes methanotroph containing solely the soluble methane monooxygenase.</title>
        <authorList>
            <person name="Vekeman B."/>
            <person name="Kerckhof F.M."/>
            <person name="Cremers G."/>
            <person name="de Vos P."/>
            <person name="Vandamme P."/>
            <person name="Boon N."/>
            <person name="Op den Camp H.J."/>
            <person name="Heylen K."/>
        </authorList>
    </citation>
    <scope>NUCLEOTIDE SEQUENCE [LARGE SCALE GENOMIC DNA]</scope>
    <source>
        <strain evidence="2 3">R-67176</strain>
    </source>
</reference>
<organism evidence="2 3">
    <name type="scientific">Methyloceanibacter stevinii</name>
    <dbReference type="NCBI Taxonomy" id="1774970"/>
    <lineage>
        <taxon>Bacteria</taxon>
        <taxon>Pseudomonadati</taxon>
        <taxon>Pseudomonadota</taxon>
        <taxon>Alphaproteobacteria</taxon>
        <taxon>Hyphomicrobiales</taxon>
        <taxon>Hyphomicrobiaceae</taxon>
        <taxon>Methyloceanibacter</taxon>
    </lineage>
</organism>
<keyword evidence="1" id="KW-1133">Transmembrane helix</keyword>
<evidence type="ECO:0000313" key="3">
    <source>
        <dbReference type="Proteomes" id="UP000094172"/>
    </source>
</evidence>
<keyword evidence="1" id="KW-0472">Membrane</keyword>
<evidence type="ECO:0000313" key="2">
    <source>
        <dbReference type="EMBL" id="ODR95159.1"/>
    </source>
</evidence>
<gene>
    <name evidence="2" type="ORF">AUC70_05430</name>
</gene>
<feature type="transmembrane region" description="Helical" evidence="1">
    <location>
        <begin position="6"/>
        <end position="23"/>
    </location>
</feature>
<protein>
    <submittedName>
        <fullName evidence="2">Uncharacterized protein</fullName>
    </submittedName>
</protein>
<name>A0A1E3VNR0_9HYPH</name>
<accession>A0A1E3VNR0</accession>
<dbReference type="Proteomes" id="UP000094172">
    <property type="component" value="Unassembled WGS sequence"/>
</dbReference>
<feature type="transmembrane region" description="Helical" evidence="1">
    <location>
        <begin position="53"/>
        <end position="71"/>
    </location>
</feature>